<accession>A0ABR1UYU7</accession>
<name>A0ABR1UYU7_9PEZI</name>
<organism evidence="2 3">
    <name type="scientific">Apiospora saccharicola</name>
    <dbReference type="NCBI Taxonomy" id="335842"/>
    <lineage>
        <taxon>Eukaryota</taxon>
        <taxon>Fungi</taxon>
        <taxon>Dikarya</taxon>
        <taxon>Ascomycota</taxon>
        <taxon>Pezizomycotina</taxon>
        <taxon>Sordariomycetes</taxon>
        <taxon>Xylariomycetidae</taxon>
        <taxon>Amphisphaeriales</taxon>
        <taxon>Apiosporaceae</taxon>
        <taxon>Apiospora</taxon>
    </lineage>
</organism>
<feature type="domain" description="DUF7580" evidence="1">
    <location>
        <begin position="183"/>
        <end position="551"/>
    </location>
</feature>
<sequence>MATGFEITGVVLGAIPLIIEGIKIYREAAGKTTREGYLRRLRILSVELETEQTILRNTYNSILCDIKATEGPDMNQEIWKEGGALQQRVYERLGASADSFKATAQNMDAVIRELMMKLGLSPGRKIDTSLLSRLKAAWNGSEYDDLIARLRISNQQLSELARQTADLSPKMRSRSQSAIIGLTRELLKNVYNALNSSIRCTCPNRHGVNLQIESYPPSLLRHGDEDKATENILIHAILSFDPSGRNDQATSWQWEEVRIQKSSRDPFETKDSASIQLTRPRPLQKKVASKSSATGALVEMGSLGAVIGKPCYDVVMDDLCQKLGIHQSQPPQDAYGLVVDRASPNNNRFKVSSLLKPQSNDWTPVSLKQVLEHRGVHMGLPHLAFKHKVKLAPILARTVLQLPACTWLPHRLTSDQIVFIQRDSSRILYESVYVLKHLPERPNTSNQPSEQMFDLPPYFSEIQKLFFSLGVLLMEVVLGFPWEIIRASSTASSDLAAAEECLARVQNEGENYFLAIRCCIKFQFEFDEDLDKAQFREEVYEKVVGRLEGNVS</sequence>
<keyword evidence="3" id="KW-1185">Reference proteome</keyword>
<evidence type="ECO:0000259" key="1">
    <source>
        <dbReference type="Pfam" id="PF24476"/>
    </source>
</evidence>
<protein>
    <recommendedName>
        <fullName evidence="1">DUF7580 domain-containing protein</fullName>
    </recommendedName>
</protein>
<gene>
    <name evidence="2" type="ORF">PG996_008744</name>
</gene>
<evidence type="ECO:0000313" key="2">
    <source>
        <dbReference type="EMBL" id="KAK8064092.1"/>
    </source>
</evidence>
<dbReference type="PANTHER" id="PTHR35186">
    <property type="entry name" value="ANK_REP_REGION DOMAIN-CONTAINING PROTEIN"/>
    <property type="match status" value="1"/>
</dbReference>
<dbReference type="InterPro" id="IPR056002">
    <property type="entry name" value="DUF7580"/>
</dbReference>
<comment type="caution">
    <text evidence="2">The sequence shown here is derived from an EMBL/GenBank/DDBJ whole genome shotgun (WGS) entry which is preliminary data.</text>
</comment>
<dbReference type="Proteomes" id="UP001446871">
    <property type="component" value="Unassembled WGS sequence"/>
</dbReference>
<evidence type="ECO:0000313" key="3">
    <source>
        <dbReference type="Proteomes" id="UP001446871"/>
    </source>
</evidence>
<dbReference type="EMBL" id="JAQQWM010000005">
    <property type="protein sequence ID" value="KAK8064092.1"/>
    <property type="molecule type" value="Genomic_DNA"/>
</dbReference>
<dbReference type="Pfam" id="PF24476">
    <property type="entry name" value="DUF7580"/>
    <property type="match status" value="1"/>
</dbReference>
<reference evidence="2 3" key="1">
    <citation type="submission" date="2023-01" db="EMBL/GenBank/DDBJ databases">
        <title>Analysis of 21 Apiospora genomes using comparative genomics revels a genus with tremendous synthesis potential of carbohydrate active enzymes and secondary metabolites.</title>
        <authorList>
            <person name="Sorensen T."/>
        </authorList>
    </citation>
    <scope>NUCLEOTIDE SEQUENCE [LARGE SCALE GENOMIC DNA]</scope>
    <source>
        <strain evidence="2 3">CBS 83171</strain>
    </source>
</reference>
<proteinExistence type="predicted"/>
<dbReference type="PANTHER" id="PTHR35186:SF4">
    <property type="entry name" value="PRION-INHIBITION AND PROPAGATION HELO DOMAIN-CONTAINING PROTEIN"/>
    <property type="match status" value="1"/>
</dbReference>